<dbReference type="InterPro" id="IPR019897">
    <property type="entry name" value="RidA_CS"/>
</dbReference>
<dbReference type="GO" id="GO:0005829">
    <property type="term" value="C:cytosol"/>
    <property type="evidence" value="ECO:0007669"/>
    <property type="project" value="TreeGrafter"/>
</dbReference>
<dbReference type="InterPro" id="IPR035959">
    <property type="entry name" value="RutC-like_sf"/>
</dbReference>
<protein>
    <submittedName>
        <fullName evidence="2">2-iminobutanoate/2-iminopropanoate deaminase</fullName>
        <ecNumber evidence="2">3.5.99.10</ecNumber>
    </submittedName>
</protein>
<organism evidence="2 3">
    <name type="scientific">Buchnera aphidicola subsp. Tuberolachnus salignus</name>
    <dbReference type="NCBI Taxonomy" id="98804"/>
    <lineage>
        <taxon>Bacteria</taxon>
        <taxon>Pseudomonadati</taxon>
        <taxon>Pseudomonadota</taxon>
        <taxon>Gammaproteobacteria</taxon>
        <taxon>Enterobacterales</taxon>
        <taxon>Erwiniaceae</taxon>
        <taxon>Buchnera</taxon>
    </lineage>
</organism>
<evidence type="ECO:0000313" key="3">
    <source>
        <dbReference type="Proteomes" id="UP000243633"/>
    </source>
</evidence>
<dbReference type="AlphaFoldDB" id="A0A161K9S1"/>
<reference evidence="3" key="1">
    <citation type="submission" date="2015-10" db="EMBL/GenBank/DDBJ databases">
        <authorList>
            <person name="Manzano-Marin A."/>
            <person name="Manzano-Marin A."/>
        </authorList>
    </citation>
    <scope>NUCLEOTIDE SEQUENCE [LARGE SCALE GENOMIC DNA]</scope>
    <source>
        <strain evidence="3">BTs</strain>
    </source>
</reference>
<dbReference type="PANTHER" id="PTHR11803">
    <property type="entry name" value="2-IMINOBUTANOATE/2-IMINOPROPANOATE DEAMINASE RIDA"/>
    <property type="match status" value="1"/>
</dbReference>
<dbReference type="GO" id="GO:0120241">
    <property type="term" value="F:2-iminobutanoate/2-iminopropanoate deaminase"/>
    <property type="evidence" value="ECO:0007669"/>
    <property type="project" value="UniProtKB-EC"/>
</dbReference>
<name>A0A161K9S1_BUCTT</name>
<dbReference type="EC" id="3.5.99.10" evidence="2"/>
<accession>A0A161K9S1</accession>
<evidence type="ECO:0000313" key="2">
    <source>
        <dbReference type="EMBL" id="CUR53219.1"/>
    </source>
</evidence>
<dbReference type="SUPFAM" id="SSF55298">
    <property type="entry name" value="YjgF-like"/>
    <property type="match status" value="1"/>
</dbReference>
<evidence type="ECO:0000256" key="1">
    <source>
        <dbReference type="ARBA" id="ARBA00010552"/>
    </source>
</evidence>
<dbReference type="PANTHER" id="PTHR11803:SF39">
    <property type="entry name" value="2-IMINOBUTANOATE_2-IMINOPROPANOATE DEAMINASE"/>
    <property type="match status" value="1"/>
</dbReference>
<dbReference type="STRING" id="98804.BTSPAZIEG_0247"/>
<dbReference type="InterPro" id="IPR006175">
    <property type="entry name" value="YjgF/YER057c/UK114"/>
</dbReference>
<comment type="similarity">
    <text evidence="1">Belongs to the RutC family.</text>
</comment>
<dbReference type="PATRIC" id="fig|98804.3.peg.234"/>
<dbReference type="Proteomes" id="UP000243633">
    <property type="component" value="Chromosome 1"/>
</dbReference>
<dbReference type="Pfam" id="PF01042">
    <property type="entry name" value="Ribonuc_L-PSP"/>
    <property type="match status" value="1"/>
</dbReference>
<dbReference type="RefSeq" id="WP_075472679.1">
    <property type="nucleotide sequence ID" value="NZ_CP135003.1"/>
</dbReference>
<dbReference type="Gene3D" id="3.30.1330.40">
    <property type="entry name" value="RutC-like"/>
    <property type="match status" value="1"/>
</dbReference>
<gene>
    <name evidence="2" type="primary">ridA</name>
    <name evidence="2" type="ORF">BTSPAZIEG_0247</name>
</gene>
<proteinExistence type="inferred from homology"/>
<dbReference type="CDD" id="cd00448">
    <property type="entry name" value="YjgF_YER057c_UK114_family"/>
    <property type="match status" value="1"/>
</dbReference>
<dbReference type="EMBL" id="LN890285">
    <property type="protein sequence ID" value="CUR53219.1"/>
    <property type="molecule type" value="Genomic_DNA"/>
</dbReference>
<sequence>MKTFMNSLSNTKTYGPYSHTVTVENFFFTSGQIFVEYDEKLKKFPNLYDQTFNTLKKIKTLLIHENFKISDIIKTTIFTTQLNNLEIINTAYKKFFKKYTTIYPARSCVGVSQLPYDALVEIEVIAHTKRK</sequence>
<keyword evidence="3" id="KW-1185">Reference proteome</keyword>
<keyword evidence="2" id="KW-0378">Hydrolase</keyword>
<dbReference type="PROSITE" id="PS01094">
    <property type="entry name" value="UPF0076"/>
    <property type="match status" value="1"/>
</dbReference>